<evidence type="ECO:0000256" key="2">
    <source>
        <dbReference type="SAM" id="Phobius"/>
    </source>
</evidence>
<evidence type="ECO:0008006" key="5">
    <source>
        <dbReference type="Google" id="ProtNLM"/>
    </source>
</evidence>
<feature type="transmembrane region" description="Helical" evidence="2">
    <location>
        <begin position="76"/>
        <end position="95"/>
    </location>
</feature>
<keyword evidence="2" id="KW-0812">Transmembrane</keyword>
<keyword evidence="2" id="KW-0472">Membrane</keyword>
<sequence>MTAPRLVPYSQRWHLAKIIIRVLIVCFIGTIWGLFVTSSIGTPLMGPVIISDLVWTFAEFITLAIRRAKKRGIHPIAHLIFDILFWLAYFVGAIWYGCGIANARGPDEFHRRNYIAEGFIMVFVVVVLLLHFVLFVRGCFEVHQRRVAKGPPKAIYYTPGQGAPFTIGSEPQDAEMHSMPAATRGSESVSSLPEKDELRTAESHAQLGADHV</sequence>
<feature type="transmembrane region" description="Helical" evidence="2">
    <location>
        <begin position="44"/>
        <end position="64"/>
    </location>
</feature>
<reference evidence="3 4" key="1">
    <citation type="journal article" date="2024" name="IMA Fungus">
        <title>IMA Genome - F19 : A genome assembly and annotation guide to empower mycologists, including annotated draft genome sequences of Ceratocystis pirilliformis, Diaporthe australafricana, Fusarium ophioides, Paecilomyces lecythidis, and Sporothrix stenoceras.</title>
        <authorList>
            <person name="Aylward J."/>
            <person name="Wilson A.M."/>
            <person name="Visagie C.M."/>
            <person name="Spraker J."/>
            <person name="Barnes I."/>
            <person name="Buitendag C."/>
            <person name="Ceriani C."/>
            <person name="Del Mar Angel L."/>
            <person name="du Plessis D."/>
            <person name="Fuchs T."/>
            <person name="Gasser K."/>
            <person name="Kramer D."/>
            <person name="Li W."/>
            <person name="Munsamy K."/>
            <person name="Piso A."/>
            <person name="Price J.L."/>
            <person name="Sonnekus B."/>
            <person name="Thomas C."/>
            <person name="van der Nest A."/>
            <person name="van Dijk A."/>
            <person name="van Heerden A."/>
            <person name="van Vuuren N."/>
            <person name="Yilmaz N."/>
            <person name="Duong T.A."/>
            <person name="van der Merwe N.A."/>
            <person name="Wingfield M.J."/>
            <person name="Wingfield B.D."/>
        </authorList>
    </citation>
    <scope>NUCLEOTIDE SEQUENCE [LARGE SCALE GENOMIC DNA]</scope>
    <source>
        <strain evidence="3 4">CMW 18300</strain>
    </source>
</reference>
<proteinExistence type="predicted"/>
<dbReference type="EMBL" id="JAWRVE010000247">
    <property type="protein sequence ID" value="KAL1847244.1"/>
    <property type="molecule type" value="Genomic_DNA"/>
</dbReference>
<keyword evidence="4" id="KW-1185">Reference proteome</keyword>
<organism evidence="3 4">
    <name type="scientific">Diaporthe australafricana</name>
    <dbReference type="NCBI Taxonomy" id="127596"/>
    <lineage>
        <taxon>Eukaryota</taxon>
        <taxon>Fungi</taxon>
        <taxon>Dikarya</taxon>
        <taxon>Ascomycota</taxon>
        <taxon>Pezizomycotina</taxon>
        <taxon>Sordariomycetes</taxon>
        <taxon>Sordariomycetidae</taxon>
        <taxon>Diaporthales</taxon>
        <taxon>Diaporthaceae</taxon>
        <taxon>Diaporthe</taxon>
    </lineage>
</organism>
<feature type="transmembrane region" description="Helical" evidence="2">
    <location>
        <begin position="18"/>
        <end position="38"/>
    </location>
</feature>
<protein>
    <recommendedName>
        <fullName evidence="5">MARVEL domain-containing protein</fullName>
    </recommendedName>
</protein>
<feature type="compositionally biased region" description="Basic and acidic residues" evidence="1">
    <location>
        <begin position="193"/>
        <end position="202"/>
    </location>
</feature>
<comment type="caution">
    <text evidence="3">The sequence shown here is derived from an EMBL/GenBank/DDBJ whole genome shotgun (WGS) entry which is preliminary data.</text>
</comment>
<gene>
    <name evidence="3" type="ORF">Daus18300_014008</name>
</gene>
<name>A0ABR3VWX2_9PEZI</name>
<evidence type="ECO:0000313" key="4">
    <source>
        <dbReference type="Proteomes" id="UP001583177"/>
    </source>
</evidence>
<keyword evidence="2" id="KW-1133">Transmembrane helix</keyword>
<evidence type="ECO:0000256" key="1">
    <source>
        <dbReference type="SAM" id="MobiDB-lite"/>
    </source>
</evidence>
<feature type="transmembrane region" description="Helical" evidence="2">
    <location>
        <begin position="115"/>
        <end position="136"/>
    </location>
</feature>
<accession>A0ABR3VWX2</accession>
<evidence type="ECO:0000313" key="3">
    <source>
        <dbReference type="EMBL" id="KAL1847244.1"/>
    </source>
</evidence>
<feature type="region of interest" description="Disordered" evidence="1">
    <location>
        <begin position="176"/>
        <end position="212"/>
    </location>
</feature>
<dbReference type="Proteomes" id="UP001583177">
    <property type="component" value="Unassembled WGS sequence"/>
</dbReference>